<dbReference type="PANTHER" id="PTHR30203">
    <property type="entry name" value="OUTER MEMBRANE CATION EFFLUX PROTEIN"/>
    <property type="match status" value="1"/>
</dbReference>
<dbReference type="AlphaFoldDB" id="G2DGR7"/>
<feature type="chain" id="PRO_5003428490" evidence="2">
    <location>
        <begin position="28"/>
        <end position="430"/>
    </location>
</feature>
<name>G2DGR7_9GAMM</name>
<dbReference type="Proteomes" id="UP000004491">
    <property type="component" value="Unassembled WGS sequence"/>
</dbReference>
<keyword evidence="2" id="KW-0732">Signal</keyword>
<keyword evidence="4" id="KW-1185">Reference proteome</keyword>
<comment type="similarity">
    <text evidence="1">Belongs to the outer membrane factor (OMF) (TC 1.B.17) family.</text>
</comment>
<dbReference type="PATRIC" id="fig|1048808.3.peg.2855"/>
<evidence type="ECO:0000256" key="1">
    <source>
        <dbReference type="ARBA" id="ARBA00007613"/>
    </source>
</evidence>
<dbReference type="InterPro" id="IPR003423">
    <property type="entry name" value="OMP_efflux"/>
</dbReference>
<dbReference type="Pfam" id="PF02321">
    <property type="entry name" value="OEP"/>
    <property type="match status" value="2"/>
</dbReference>
<proteinExistence type="inferred from homology"/>
<dbReference type="SUPFAM" id="SSF56954">
    <property type="entry name" value="Outer membrane efflux proteins (OEP)"/>
    <property type="match status" value="1"/>
</dbReference>
<dbReference type="PANTHER" id="PTHR30203:SF24">
    <property type="entry name" value="BLR4935 PROTEIN"/>
    <property type="match status" value="1"/>
</dbReference>
<reference evidence="3" key="1">
    <citation type="journal article" date="2011" name="ISME J.">
        <title>The endosymbionts of the deep-sea tubeworms Riftia pachyptila and Tevnia jerichonana share an identical physiology as revealed by proteogenomic analyses.</title>
        <authorList>
            <person name="Gardebrecht A."/>
            <person name="Markert S."/>
            <person name="Felbeck H."/>
            <person name="Thuermer A."/>
            <person name="Albrecht D."/>
            <person name="Wollherr A."/>
            <person name="Kabisch J."/>
            <person name="Lehmann R."/>
            <person name="Daniel R."/>
            <person name="Liesegang H."/>
            <person name="Hecker M."/>
            <person name="Sievert S.M."/>
            <person name="Schweder T."/>
        </authorList>
    </citation>
    <scope>NUCLEOTIDE SEQUENCE [LARGE SCALE GENOMIC DNA]</scope>
</reference>
<protein>
    <submittedName>
        <fullName evidence="3">Heavy metal RND efflux outer membrane protein, CzcC family</fullName>
    </submittedName>
</protein>
<feature type="signal peptide" evidence="2">
    <location>
        <begin position="1"/>
        <end position="27"/>
    </location>
</feature>
<evidence type="ECO:0000313" key="3">
    <source>
        <dbReference type="EMBL" id="EGV50189.1"/>
    </source>
</evidence>
<evidence type="ECO:0000313" key="4">
    <source>
        <dbReference type="Proteomes" id="UP000004491"/>
    </source>
</evidence>
<gene>
    <name evidence="3" type="ORF">Rifp1Sym_dv00060</name>
</gene>
<dbReference type="GO" id="GO:0015562">
    <property type="term" value="F:efflux transmembrane transporter activity"/>
    <property type="evidence" value="ECO:0007669"/>
    <property type="project" value="InterPro"/>
</dbReference>
<accession>G2DGR7</accession>
<organism evidence="3 4">
    <name type="scientific">endosymbiont of Riftia pachyptila</name>
    <name type="common">vent Ph05</name>
    <dbReference type="NCBI Taxonomy" id="1048808"/>
    <lineage>
        <taxon>Bacteria</taxon>
        <taxon>Pseudomonadati</taxon>
        <taxon>Pseudomonadota</taxon>
        <taxon>Gammaproteobacteria</taxon>
        <taxon>sulfur-oxidizing symbionts</taxon>
    </lineage>
</organism>
<evidence type="ECO:0000256" key="2">
    <source>
        <dbReference type="SAM" id="SignalP"/>
    </source>
</evidence>
<dbReference type="Gene3D" id="1.20.1600.10">
    <property type="entry name" value="Outer membrane efflux proteins (OEP)"/>
    <property type="match status" value="1"/>
</dbReference>
<dbReference type="EMBL" id="AFOC01000101">
    <property type="protein sequence ID" value="EGV50189.1"/>
    <property type="molecule type" value="Genomic_DNA"/>
</dbReference>
<dbReference type="InterPro" id="IPR010131">
    <property type="entry name" value="MdtP/NodT-like"/>
</dbReference>
<comment type="caution">
    <text evidence="3">The sequence shown here is derived from an EMBL/GenBank/DDBJ whole genome shotgun (WGS) entry which is preliminary data.</text>
</comment>
<sequence>MMFSFPQRRARVALFLVCGLIWQSGQAAGTLSIGQAVSLALQDNPGLAEVQARAEAAAHRPSQVGALPDPVLSLNAANLPLDSFDLTQEPMTQFQVGISQKLPWPGKLELRAEATRLMALGKQDATREARLMLARDVRRSWWNLFYLDRALATVEDNQSRLRSFVQVVQAKYRVGEGLQQDVLLAQVELSGQLERAVRLRGMRRSEAARLQALMGHPGDSLVELPAVDPPELLNLEGAEVWLQQALAERPLLSMKQHTLDASNRRLELARKGIYPDFTLKGAYGLRGGNNPDGSSRSDFLSIGVSLNLPIFQGSKQDREVDQRTSERMEARYALDDARRTIREQVERALADYEQGREQARLLLNGIIPQTEQTVASMLAGYQVDKVDFLTLVRTQIKLNNFRIAYWKALSQAKQAEARLLAAVGGENNHE</sequence>